<keyword evidence="1" id="KW-0732">Signal</keyword>
<dbReference type="AlphaFoldDB" id="W9RWJ4"/>
<gene>
    <name evidence="2" type="ORF">L484_007824</name>
</gene>
<dbReference type="EMBL" id="KE345762">
    <property type="protein sequence ID" value="EXC14457.1"/>
    <property type="molecule type" value="Genomic_DNA"/>
</dbReference>
<dbReference type="Proteomes" id="UP000030645">
    <property type="component" value="Unassembled WGS sequence"/>
</dbReference>
<reference evidence="3" key="1">
    <citation type="submission" date="2013-01" db="EMBL/GenBank/DDBJ databases">
        <title>Draft Genome Sequence of a Mulberry Tree, Morus notabilis C.K. Schneid.</title>
        <authorList>
            <person name="He N."/>
            <person name="Zhao S."/>
        </authorList>
    </citation>
    <scope>NUCLEOTIDE SEQUENCE</scope>
</reference>
<name>W9RWJ4_9ROSA</name>
<keyword evidence="3" id="KW-1185">Reference proteome</keyword>
<evidence type="ECO:0000313" key="2">
    <source>
        <dbReference type="EMBL" id="EXC14457.1"/>
    </source>
</evidence>
<dbReference type="PANTHER" id="PTHR34467:SF1">
    <property type="entry name" value="OS05G0542300 PROTEIN"/>
    <property type="match status" value="1"/>
</dbReference>
<dbReference type="PANTHER" id="PTHR34467">
    <property type="entry name" value="TRANSMEMBRANE PROTEIN"/>
    <property type="match status" value="1"/>
</dbReference>
<evidence type="ECO:0000256" key="1">
    <source>
        <dbReference type="SAM" id="SignalP"/>
    </source>
</evidence>
<sequence length="76" mass="8351">MASLVIKTFVVIFLLLLMNMSSGRVEGFGGVKPAFPTNEKGPIQEKKIRKLIIALNDYGKAEPNPKHDKKPGGSKR</sequence>
<feature type="chain" id="PRO_5004931656" evidence="1">
    <location>
        <begin position="24"/>
        <end position="76"/>
    </location>
</feature>
<proteinExistence type="predicted"/>
<protein>
    <submittedName>
        <fullName evidence="2">Uncharacterized protein</fullName>
    </submittedName>
</protein>
<accession>W9RWJ4</accession>
<organism evidence="2 3">
    <name type="scientific">Morus notabilis</name>
    <dbReference type="NCBI Taxonomy" id="981085"/>
    <lineage>
        <taxon>Eukaryota</taxon>
        <taxon>Viridiplantae</taxon>
        <taxon>Streptophyta</taxon>
        <taxon>Embryophyta</taxon>
        <taxon>Tracheophyta</taxon>
        <taxon>Spermatophyta</taxon>
        <taxon>Magnoliopsida</taxon>
        <taxon>eudicotyledons</taxon>
        <taxon>Gunneridae</taxon>
        <taxon>Pentapetalae</taxon>
        <taxon>rosids</taxon>
        <taxon>fabids</taxon>
        <taxon>Rosales</taxon>
        <taxon>Moraceae</taxon>
        <taxon>Moreae</taxon>
        <taxon>Morus</taxon>
    </lineage>
</organism>
<feature type="signal peptide" evidence="1">
    <location>
        <begin position="1"/>
        <end position="23"/>
    </location>
</feature>
<evidence type="ECO:0000313" key="3">
    <source>
        <dbReference type="Proteomes" id="UP000030645"/>
    </source>
</evidence>